<dbReference type="InterPro" id="IPR004323">
    <property type="entry name" value="Ion_tolerance_CutA"/>
</dbReference>
<comment type="similarity">
    <text evidence="1">Belongs to the CutA family.</text>
</comment>
<sequence length="118" mass="12851">MPAPLPWLVVTTVGSREEAQALARAIVHLQLAACVQIEPIESIYRWRGEVFEDGEFRLLFKTIASQYAQLEAAIRARHPYELPAIHAIATTAADPVYAAWVAENSGGTGDRVPIGGIL</sequence>
<keyword evidence="3" id="KW-1185">Reference proteome</keyword>
<name>A0ABV6PUA2_9BURK</name>
<dbReference type="SUPFAM" id="SSF54913">
    <property type="entry name" value="GlnB-like"/>
    <property type="match status" value="1"/>
</dbReference>
<reference evidence="2 3" key="1">
    <citation type="submission" date="2024-09" db="EMBL/GenBank/DDBJ databases">
        <authorList>
            <person name="Sun Q."/>
            <person name="Mori K."/>
        </authorList>
    </citation>
    <scope>NUCLEOTIDE SEQUENCE [LARGE SCALE GENOMIC DNA]</scope>
    <source>
        <strain evidence="2 3">NCAIM B.02336</strain>
    </source>
</reference>
<dbReference type="InterPro" id="IPR015867">
    <property type="entry name" value="N-reg_PII/ATP_PRibTrfase_C"/>
</dbReference>
<organism evidence="2 3">
    <name type="scientific">Ottowia pentelensis</name>
    <dbReference type="NCBI Taxonomy" id="511108"/>
    <lineage>
        <taxon>Bacteria</taxon>
        <taxon>Pseudomonadati</taxon>
        <taxon>Pseudomonadota</taxon>
        <taxon>Betaproteobacteria</taxon>
        <taxon>Burkholderiales</taxon>
        <taxon>Comamonadaceae</taxon>
        <taxon>Ottowia</taxon>
    </lineage>
</organism>
<dbReference type="RefSeq" id="WP_293224100.1">
    <property type="nucleotide sequence ID" value="NZ_JBHLTN010000026.1"/>
</dbReference>
<evidence type="ECO:0000313" key="2">
    <source>
        <dbReference type="EMBL" id="MFC0593432.1"/>
    </source>
</evidence>
<evidence type="ECO:0000256" key="1">
    <source>
        <dbReference type="ARBA" id="ARBA00010169"/>
    </source>
</evidence>
<dbReference type="Pfam" id="PF03091">
    <property type="entry name" value="CutA1"/>
    <property type="match status" value="1"/>
</dbReference>
<gene>
    <name evidence="2" type="primary">cutA</name>
    <name evidence="2" type="ORF">ACFFGG_12825</name>
</gene>
<dbReference type="PANTHER" id="PTHR23419:SF8">
    <property type="entry name" value="FI09726P"/>
    <property type="match status" value="1"/>
</dbReference>
<accession>A0ABV6PUA2</accession>
<comment type="caution">
    <text evidence="2">The sequence shown here is derived from an EMBL/GenBank/DDBJ whole genome shotgun (WGS) entry which is preliminary data.</text>
</comment>
<protein>
    <submittedName>
        <fullName evidence="2">Divalent-cation tolerance protein CutA</fullName>
    </submittedName>
</protein>
<dbReference type="EMBL" id="JBHLTN010000026">
    <property type="protein sequence ID" value="MFC0593432.1"/>
    <property type="molecule type" value="Genomic_DNA"/>
</dbReference>
<evidence type="ECO:0000313" key="3">
    <source>
        <dbReference type="Proteomes" id="UP001589834"/>
    </source>
</evidence>
<proteinExistence type="inferred from homology"/>
<dbReference type="PANTHER" id="PTHR23419">
    <property type="entry name" value="DIVALENT CATION TOLERANCE CUTA-RELATED"/>
    <property type="match status" value="1"/>
</dbReference>
<dbReference type="InterPro" id="IPR011322">
    <property type="entry name" value="N-reg_PII-like_a/b"/>
</dbReference>
<dbReference type="Gene3D" id="3.30.70.120">
    <property type="match status" value="1"/>
</dbReference>
<dbReference type="Proteomes" id="UP001589834">
    <property type="component" value="Unassembled WGS sequence"/>
</dbReference>